<comment type="similarity">
    <text evidence="5">Belongs to the GDPGP1 family.</text>
</comment>
<keyword evidence="13" id="KW-0378">Hydrolase</keyword>
<dbReference type="InterPro" id="IPR058865">
    <property type="entry name" value="GDPGP1_C"/>
</dbReference>
<dbReference type="InterPro" id="IPR006121">
    <property type="entry name" value="HMA_dom"/>
</dbReference>
<dbReference type="InterPro" id="IPR036163">
    <property type="entry name" value="HMA_dom_sf"/>
</dbReference>
<evidence type="ECO:0000256" key="9">
    <source>
        <dbReference type="ARBA" id="ARBA00022658"/>
    </source>
</evidence>
<sequence length="686" mass="75266">MATKVEFAVQMRCQSCKNKIADQLSHFPDVRVLDIDLQSQRVIVELTPTADQTSIASKTSVHDIQSAIETNLGLTTVVKGLGDSVAAVTEITGDDGIIGVVRFAQQANSQCLVDAVIDGLRPHTDYSVNIHAYGDLSGERFQRLGSVYLPIADNFQTSGYPARGSLKTVVDNCELSACIGRALGISAKQSGTTGGGGGVVGAGIVARASSVGDNSKKVCACSGRTLWDERAIKQEDQSSQLMDPLNSDNQSIETLIFNSSDYHSFANTSNTDTTNADTDRPFDRILRQKWSEALAKPNVFRYRVDEHSLTSRALPGEYSMHAYLNEGRAVARRPPQLMASIRQPFDGQRFNFTRIGAEEYLFNVQSSDGQLSGAVIVNQSPIEYCNALLVPRLADCRPQVLTSDGLLLAASLVAMSGRRSLRAGFNSLGAMASVNHQHFHLYYYDHPMLIETLPISTDHRLIGWPIDTLCFETTDLCAESLARLVVRVQRLVDYCLAESIAHNLFVSRSDSVGADRTPGLRLYVWPREPVFGRKDDHVINAAFCEFTGFFMCKSRQMFADMTEESCVQLLAEVKTCCHRLQHLFVGTFGFQIIDGMLHRMTRISGNFDNSVNISAVILKSVAAMTESVPEFTIIEKTYELDTKDTVRLLLIRGGQTFMLWVGESGVRGGPQLADLSLAVGEHSTSV</sequence>
<keyword evidence="12" id="KW-0547">Nucleotide-binding</keyword>
<dbReference type="Gene3D" id="3.30.70.100">
    <property type="match status" value="1"/>
</dbReference>
<protein>
    <recommendedName>
        <fullName evidence="7">GDP-D-glucose phosphorylase 1</fullName>
        <ecNumber evidence="6">2.7.7.78</ecNumber>
    </recommendedName>
</protein>
<dbReference type="SUPFAM" id="SSF55008">
    <property type="entry name" value="HMA, heavy metal-associated domain"/>
    <property type="match status" value="1"/>
</dbReference>
<dbReference type="InterPro" id="IPR058866">
    <property type="entry name" value="GDPGP1_N"/>
</dbReference>
<dbReference type="GO" id="GO:0006801">
    <property type="term" value="P:superoxide metabolic process"/>
    <property type="evidence" value="ECO:0007669"/>
    <property type="project" value="InterPro"/>
</dbReference>
<evidence type="ECO:0000256" key="12">
    <source>
        <dbReference type="ARBA" id="ARBA00022741"/>
    </source>
</evidence>
<dbReference type="InterPro" id="IPR026506">
    <property type="entry name" value="GDPGP"/>
</dbReference>
<gene>
    <name evidence="15" type="ORF">OSB1V03_LOCUS12870</name>
</gene>
<evidence type="ECO:0000256" key="1">
    <source>
        <dbReference type="ARBA" id="ARBA00000063"/>
    </source>
</evidence>
<name>A0A7R9L057_9ACAR</name>
<keyword evidence="11" id="KW-0548">Nucleotidyltransferase</keyword>
<dbReference type="EMBL" id="OC865604">
    <property type="protein sequence ID" value="CAD7632467.1"/>
    <property type="molecule type" value="Genomic_DNA"/>
</dbReference>
<dbReference type="Pfam" id="PF26216">
    <property type="entry name" value="GDPGP1_C"/>
    <property type="match status" value="1"/>
</dbReference>
<evidence type="ECO:0000256" key="11">
    <source>
        <dbReference type="ARBA" id="ARBA00022695"/>
    </source>
</evidence>
<keyword evidence="9" id="KW-0344">Guanine-nucleotide releasing factor</keyword>
<dbReference type="EMBL" id="CAJPIZ010011029">
    <property type="protein sequence ID" value="CAG2112897.1"/>
    <property type="molecule type" value="Genomic_DNA"/>
</dbReference>
<evidence type="ECO:0000256" key="10">
    <source>
        <dbReference type="ARBA" id="ARBA00022679"/>
    </source>
</evidence>
<organism evidence="15">
    <name type="scientific">Medioppia subpectinata</name>
    <dbReference type="NCBI Taxonomy" id="1979941"/>
    <lineage>
        <taxon>Eukaryota</taxon>
        <taxon>Metazoa</taxon>
        <taxon>Ecdysozoa</taxon>
        <taxon>Arthropoda</taxon>
        <taxon>Chelicerata</taxon>
        <taxon>Arachnida</taxon>
        <taxon>Acari</taxon>
        <taxon>Acariformes</taxon>
        <taxon>Sarcoptiformes</taxon>
        <taxon>Oribatida</taxon>
        <taxon>Brachypylina</taxon>
        <taxon>Oppioidea</taxon>
        <taxon>Oppiidae</taxon>
        <taxon>Medioppia</taxon>
    </lineage>
</organism>
<dbReference type="SUPFAM" id="SSF49329">
    <property type="entry name" value="Cu,Zn superoxide dismutase-like"/>
    <property type="match status" value="1"/>
</dbReference>
<evidence type="ECO:0000256" key="7">
    <source>
        <dbReference type="ARBA" id="ARBA00018857"/>
    </source>
</evidence>
<dbReference type="PANTHER" id="PTHR20884">
    <property type="entry name" value="GDP-D-GLUCOSE PHOSPHORYLASE 1"/>
    <property type="match status" value="1"/>
</dbReference>
<dbReference type="Pfam" id="PF00403">
    <property type="entry name" value="HMA"/>
    <property type="match status" value="1"/>
</dbReference>
<dbReference type="OrthoDB" id="417175at2759"/>
<dbReference type="AlphaFoldDB" id="A0A7R9L057"/>
<evidence type="ECO:0000256" key="4">
    <source>
        <dbReference type="ARBA" id="ARBA00004496"/>
    </source>
</evidence>
<dbReference type="CDD" id="cd00371">
    <property type="entry name" value="HMA"/>
    <property type="match status" value="1"/>
</dbReference>
<accession>A0A7R9L057</accession>
<comment type="cofactor">
    <cofactor evidence="2">
        <name>Cu(2+)</name>
        <dbReference type="ChEBI" id="CHEBI:29036"/>
    </cofactor>
</comment>
<evidence type="ECO:0000256" key="8">
    <source>
        <dbReference type="ARBA" id="ARBA00022490"/>
    </source>
</evidence>
<dbReference type="InterPro" id="IPR036423">
    <property type="entry name" value="SOD-like_Cu/Zn_dom_sf"/>
</dbReference>
<dbReference type="Pfam" id="PF26217">
    <property type="entry name" value="GDPGP1_N"/>
    <property type="match status" value="1"/>
</dbReference>
<evidence type="ECO:0000256" key="5">
    <source>
        <dbReference type="ARBA" id="ARBA00006451"/>
    </source>
</evidence>
<evidence type="ECO:0000256" key="2">
    <source>
        <dbReference type="ARBA" id="ARBA00001973"/>
    </source>
</evidence>
<dbReference type="GO" id="GO:0005085">
    <property type="term" value="F:guanyl-nucleotide exchange factor activity"/>
    <property type="evidence" value="ECO:0007669"/>
    <property type="project" value="UniProtKB-KW"/>
</dbReference>
<dbReference type="GO" id="GO:0005737">
    <property type="term" value="C:cytoplasm"/>
    <property type="evidence" value="ECO:0007669"/>
    <property type="project" value="UniProtKB-SubCell"/>
</dbReference>
<keyword evidence="8" id="KW-0963">Cytoplasm</keyword>
<dbReference type="GO" id="GO:0080048">
    <property type="term" value="F:GDP-D-glucose phosphorylase activity"/>
    <property type="evidence" value="ECO:0007669"/>
    <property type="project" value="UniProtKB-EC"/>
</dbReference>
<keyword evidence="16" id="KW-1185">Reference proteome</keyword>
<evidence type="ECO:0000259" key="14">
    <source>
        <dbReference type="PROSITE" id="PS50846"/>
    </source>
</evidence>
<comment type="catalytic activity">
    <reaction evidence="1">
        <text>GDP-alpha-D-glucose + phosphate = alpha-D-glucose 1-phosphate + GDP + H(+)</text>
        <dbReference type="Rhea" id="RHEA:30387"/>
        <dbReference type="ChEBI" id="CHEBI:15378"/>
        <dbReference type="ChEBI" id="CHEBI:43474"/>
        <dbReference type="ChEBI" id="CHEBI:58189"/>
        <dbReference type="ChEBI" id="CHEBI:58601"/>
        <dbReference type="ChEBI" id="CHEBI:62230"/>
        <dbReference type="EC" id="2.7.7.78"/>
    </reaction>
</comment>
<dbReference type="PROSITE" id="PS50846">
    <property type="entry name" value="HMA_2"/>
    <property type="match status" value="1"/>
</dbReference>
<comment type="function">
    <text evidence="3">Specific and highly efficient GDP-D-glucose phosphorylase regulating the levels of GDP-D-glucose in cells.</text>
</comment>
<evidence type="ECO:0000256" key="3">
    <source>
        <dbReference type="ARBA" id="ARBA00003049"/>
    </source>
</evidence>
<feature type="domain" description="HMA" evidence="14">
    <location>
        <begin position="2"/>
        <end position="76"/>
    </location>
</feature>
<feature type="non-terminal residue" evidence="15">
    <location>
        <position position="1"/>
    </location>
</feature>
<dbReference type="GO" id="GO:0000166">
    <property type="term" value="F:nucleotide binding"/>
    <property type="evidence" value="ECO:0007669"/>
    <property type="project" value="UniProtKB-KW"/>
</dbReference>
<evidence type="ECO:0000256" key="6">
    <source>
        <dbReference type="ARBA" id="ARBA00012507"/>
    </source>
</evidence>
<comment type="subcellular location">
    <subcellularLocation>
        <location evidence="4">Cytoplasm</location>
    </subcellularLocation>
</comment>
<dbReference type="Proteomes" id="UP000759131">
    <property type="component" value="Unassembled WGS sequence"/>
</dbReference>
<evidence type="ECO:0000256" key="13">
    <source>
        <dbReference type="ARBA" id="ARBA00022801"/>
    </source>
</evidence>
<dbReference type="GO" id="GO:0046872">
    <property type="term" value="F:metal ion binding"/>
    <property type="evidence" value="ECO:0007669"/>
    <property type="project" value="InterPro"/>
</dbReference>
<dbReference type="Gene3D" id="2.60.40.200">
    <property type="entry name" value="Superoxide dismutase, copper/zinc binding domain"/>
    <property type="match status" value="1"/>
</dbReference>
<reference evidence="15" key="1">
    <citation type="submission" date="2020-11" db="EMBL/GenBank/DDBJ databases">
        <authorList>
            <person name="Tran Van P."/>
        </authorList>
    </citation>
    <scope>NUCLEOTIDE SEQUENCE</scope>
</reference>
<dbReference type="GO" id="GO:0006006">
    <property type="term" value="P:glucose metabolic process"/>
    <property type="evidence" value="ECO:0007669"/>
    <property type="project" value="TreeGrafter"/>
</dbReference>
<keyword evidence="10" id="KW-0808">Transferase</keyword>
<dbReference type="EC" id="2.7.7.78" evidence="6"/>
<dbReference type="PANTHER" id="PTHR20884:SF8">
    <property type="entry name" value="GDP-D-GLUCOSE PHOSPHORYLASE 1"/>
    <property type="match status" value="1"/>
</dbReference>
<evidence type="ECO:0000313" key="15">
    <source>
        <dbReference type="EMBL" id="CAD7632467.1"/>
    </source>
</evidence>
<evidence type="ECO:0000313" key="16">
    <source>
        <dbReference type="Proteomes" id="UP000759131"/>
    </source>
</evidence>
<proteinExistence type="inferred from homology"/>
<dbReference type="GO" id="GO:0016787">
    <property type="term" value="F:hydrolase activity"/>
    <property type="evidence" value="ECO:0007669"/>
    <property type="project" value="UniProtKB-KW"/>
</dbReference>